<dbReference type="InParanoid" id="L8FUR0"/>
<sequence length="173" mass="19398">MPTWEFIQLALGLTIPVLLLPHIVNTRIAHDYFGVNDIYAYELIRLWPDSAVTQTLLLLLVWVHGCVGLHFWLRLAPQYHRFAPALLALAIFVPVAALGGFYSGGRGMAQVIQDPALFSTIKTMTHWPSAKDFEALARYRTLVRAEYFILLGVVAGYLLLTYFGRLTGPKVPS</sequence>
<dbReference type="HOGENOM" id="CLU_1548278_0_0_1"/>
<proteinExistence type="predicted"/>
<feature type="transmembrane region" description="Helical" evidence="1">
    <location>
        <begin position="85"/>
        <end position="104"/>
    </location>
</feature>
<dbReference type="EMBL" id="GL574661">
    <property type="protein sequence ID" value="ELR03486.1"/>
    <property type="molecule type" value="Genomic_DNA"/>
</dbReference>
<keyword evidence="1" id="KW-1133">Transmembrane helix</keyword>
<reference evidence="3" key="1">
    <citation type="submission" date="2010-09" db="EMBL/GenBank/DDBJ databases">
        <title>The genome sequence of Geomyces destructans 20631-21.</title>
        <authorList>
            <consortium name="The Broad Institute Genome Sequencing Platform"/>
            <person name="Cuomo C.A."/>
            <person name="Blehert D.S."/>
            <person name="Lorch J.M."/>
            <person name="Young S.K."/>
            <person name="Zeng Q."/>
            <person name="Gargeya S."/>
            <person name="Fitzgerald M."/>
            <person name="Haas B."/>
            <person name="Abouelleil A."/>
            <person name="Alvarado L."/>
            <person name="Arachchi H.M."/>
            <person name="Berlin A."/>
            <person name="Brown A."/>
            <person name="Chapman S.B."/>
            <person name="Chen Z."/>
            <person name="Dunbar C."/>
            <person name="Freedman E."/>
            <person name="Gearin G."/>
            <person name="Gellesch M."/>
            <person name="Goldberg J."/>
            <person name="Griggs A."/>
            <person name="Gujja S."/>
            <person name="Heiman D."/>
            <person name="Howarth C."/>
            <person name="Larson L."/>
            <person name="Lui A."/>
            <person name="MacDonald P.J.P."/>
            <person name="Montmayeur A."/>
            <person name="Murphy C."/>
            <person name="Neiman D."/>
            <person name="Pearson M."/>
            <person name="Priest M."/>
            <person name="Roberts A."/>
            <person name="Saif S."/>
            <person name="Shea T."/>
            <person name="Shenoy N."/>
            <person name="Sisk P."/>
            <person name="Stolte C."/>
            <person name="Sykes S."/>
            <person name="Wortman J."/>
            <person name="Nusbaum C."/>
            <person name="Birren B."/>
        </authorList>
    </citation>
    <scope>NUCLEOTIDE SEQUENCE [LARGE SCALE GENOMIC DNA]</scope>
    <source>
        <strain evidence="3">ATCC MYA-4855 / 20631-21</strain>
    </source>
</reference>
<feature type="transmembrane region" description="Helical" evidence="1">
    <location>
        <begin position="50"/>
        <end position="73"/>
    </location>
</feature>
<dbReference type="InterPro" id="IPR034804">
    <property type="entry name" value="SQR/QFR_C/D"/>
</dbReference>
<dbReference type="VEuPathDB" id="FungiDB:GMDG_08913"/>
<accession>L8FUR0</accession>
<name>L8FUR0_PSED2</name>
<protein>
    <submittedName>
        <fullName evidence="2">Uncharacterized protein</fullName>
    </submittedName>
</protein>
<dbReference type="SUPFAM" id="SSF81343">
    <property type="entry name" value="Fumarate reductase respiratory complex transmembrane subunits"/>
    <property type="match status" value="1"/>
</dbReference>
<gene>
    <name evidence="2" type="ORF">GMDG_08913</name>
</gene>
<evidence type="ECO:0000313" key="2">
    <source>
        <dbReference type="EMBL" id="ELR03486.1"/>
    </source>
</evidence>
<organism evidence="2 3">
    <name type="scientific">Pseudogymnoascus destructans (strain ATCC MYA-4855 / 20631-21)</name>
    <name type="common">Bat white-nose syndrome fungus</name>
    <name type="synonym">Geomyces destructans</name>
    <dbReference type="NCBI Taxonomy" id="658429"/>
    <lineage>
        <taxon>Eukaryota</taxon>
        <taxon>Fungi</taxon>
        <taxon>Dikarya</taxon>
        <taxon>Ascomycota</taxon>
        <taxon>Pezizomycotina</taxon>
        <taxon>Leotiomycetes</taxon>
        <taxon>Thelebolales</taxon>
        <taxon>Thelebolaceae</taxon>
        <taxon>Pseudogymnoascus</taxon>
    </lineage>
</organism>
<keyword evidence="3" id="KW-1185">Reference proteome</keyword>
<keyword evidence="1" id="KW-0812">Transmembrane</keyword>
<feature type="transmembrane region" description="Helical" evidence="1">
    <location>
        <begin position="147"/>
        <end position="164"/>
    </location>
</feature>
<evidence type="ECO:0000256" key="1">
    <source>
        <dbReference type="SAM" id="Phobius"/>
    </source>
</evidence>
<dbReference type="Proteomes" id="UP000011064">
    <property type="component" value="Unassembled WGS sequence"/>
</dbReference>
<dbReference type="GO" id="GO:0016020">
    <property type="term" value="C:membrane"/>
    <property type="evidence" value="ECO:0007669"/>
    <property type="project" value="InterPro"/>
</dbReference>
<keyword evidence="1" id="KW-0472">Membrane</keyword>
<evidence type="ECO:0000313" key="3">
    <source>
        <dbReference type="Proteomes" id="UP000011064"/>
    </source>
</evidence>
<dbReference type="AlphaFoldDB" id="L8FUR0"/>